<evidence type="ECO:0000259" key="3">
    <source>
        <dbReference type="Pfam" id="PF04321"/>
    </source>
</evidence>
<dbReference type="PANTHER" id="PTHR10491">
    <property type="entry name" value="DTDP-4-DEHYDRORHAMNOSE REDUCTASE"/>
    <property type="match status" value="1"/>
</dbReference>
<dbReference type="Proteomes" id="UP000294558">
    <property type="component" value="Unassembled WGS sequence"/>
</dbReference>
<name>A0A4R7I218_9ACTN</name>
<evidence type="ECO:0000256" key="1">
    <source>
        <dbReference type="ARBA" id="ARBA00010944"/>
    </source>
</evidence>
<dbReference type="CDD" id="cd05254">
    <property type="entry name" value="dTDP_HR_like_SDR_e"/>
    <property type="match status" value="1"/>
</dbReference>
<dbReference type="GO" id="GO:0008831">
    <property type="term" value="F:dTDP-4-dehydrorhamnose reductase activity"/>
    <property type="evidence" value="ECO:0007669"/>
    <property type="project" value="UniProtKB-EC"/>
</dbReference>
<dbReference type="PANTHER" id="PTHR10491:SF4">
    <property type="entry name" value="METHIONINE ADENOSYLTRANSFERASE 2 SUBUNIT BETA"/>
    <property type="match status" value="1"/>
</dbReference>
<dbReference type="EC" id="1.1.1.133" evidence="2"/>
<comment type="similarity">
    <text evidence="1 2">Belongs to the dTDP-4-dehydrorhamnose reductase family.</text>
</comment>
<dbReference type="OrthoDB" id="9803892at2"/>
<dbReference type="Gene3D" id="3.40.50.720">
    <property type="entry name" value="NAD(P)-binding Rossmann-like Domain"/>
    <property type="match status" value="1"/>
</dbReference>
<dbReference type="GO" id="GO:0019305">
    <property type="term" value="P:dTDP-rhamnose biosynthetic process"/>
    <property type="evidence" value="ECO:0007669"/>
    <property type="project" value="UniProtKB-UniPathway"/>
</dbReference>
<comment type="pathway">
    <text evidence="2">Carbohydrate biosynthesis; dTDP-L-rhamnose biosynthesis.</text>
</comment>
<dbReference type="Pfam" id="PF04321">
    <property type="entry name" value="RmlD_sub_bind"/>
    <property type="match status" value="1"/>
</dbReference>
<evidence type="ECO:0000313" key="5">
    <source>
        <dbReference type="Proteomes" id="UP000294558"/>
    </source>
</evidence>
<dbReference type="UniPathway" id="UPA00124"/>
<protein>
    <recommendedName>
        <fullName evidence="2">dTDP-4-dehydrorhamnose reductase</fullName>
        <ecNumber evidence="2">1.1.1.133</ecNumber>
    </recommendedName>
</protein>
<keyword evidence="2" id="KW-0521">NADP</keyword>
<keyword evidence="5" id="KW-1185">Reference proteome</keyword>
<dbReference type="InterPro" id="IPR005913">
    <property type="entry name" value="dTDP_dehydrorham_reduct"/>
</dbReference>
<feature type="domain" description="RmlD-like substrate binding" evidence="3">
    <location>
        <begin position="1"/>
        <end position="279"/>
    </location>
</feature>
<evidence type="ECO:0000256" key="2">
    <source>
        <dbReference type="RuleBase" id="RU364082"/>
    </source>
</evidence>
<dbReference type="Gene3D" id="3.90.25.10">
    <property type="entry name" value="UDP-galactose 4-epimerase, domain 1"/>
    <property type="match status" value="1"/>
</dbReference>
<reference evidence="4 5" key="1">
    <citation type="submission" date="2019-03" db="EMBL/GenBank/DDBJ databases">
        <title>Sequencing the genomes of 1000 actinobacteria strains.</title>
        <authorList>
            <person name="Klenk H.-P."/>
        </authorList>
    </citation>
    <scope>NUCLEOTIDE SEQUENCE [LARGE SCALE GENOMIC DNA]</scope>
    <source>
        <strain evidence="4 5">DSM 18936</strain>
    </source>
</reference>
<dbReference type="NCBIfam" id="TIGR01214">
    <property type="entry name" value="rmlD"/>
    <property type="match status" value="1"/>
</dbReference>
<comment type="function">
    <text evidence="2">Catalyzes the reduction of dTDP-6-deoxy-L-lyxo-4-hexulose to yield dTDP-L-rhamnose.</text>
</comment>
<dbReference type="EMBL" id="SOAU01000001">
    <property type="protein sequence ID" value="TDT17495.1"/>
    <property type="molecule type" value="Genomic_DNA"/>
</dbReference>
<sequence length="281" mass="30007">MRILVTGAAGQLGHDLVATCVASGDDVHAVDRAALDVGDRDRVASVVADVGPDVVVNCAAWTAVDACESDPERAMRDNGDAVRWLREACDTAGAHLVQISTDYVFDGTSDRPYVETDETNPQSVYGRSKRAGEVVAGERSTIVRTSWVCGAAGGNMVKTVLRVSAERDTLSFVDDQRGCPTFTADLAPLVRHLAAERRSGIFHATNQGAVSWYEFVRDIVAAAGRDPEMVHPISTVDLDPPRPAPRPANSVLDNAALRDAGIPLLRPYHEPLAELVAQLVG</sequence>
<accession>A0A4R7I218</accession>
<organism evidence="4 5">
    <name type="scientific">Ilumatobacter fluminis</name>
    <dbReference type="NCBI Taxonomy" id="467091"/>
    <lineage>
        <taxon>Bacteria</taxon>
        <taxon>Bacillati</taxon>
        <taxon>Actinomycetota</taxon>
        <taxon>Acidimicrobiia</taxon>
        <taxon>Acidimicrobiales</taxon>
        <taxon>Ilumatobacteraceae</taxon>
        <taxon>Ilumatobacter</taxon>
    </lineage>
</organism>
<dbReference type="InterPro" id="IPR029903">
    <property type="entry name" value="RmlD-like-bd"/>
</dbReference>
<dbReference type="SUPFAM" id="SSF51735">
    <property type="entry name" value="NAD(P)-binding Rossmann-fold domains"/>
    <property type="match status" value="1"/>
</dbReference>
<keyword evidence="2" id="KW-0560">Oxidoreductase</keyword>
<dbReference type="InterPro" id="IPR036291">
    <property type="entry name" value="NAD(P)-bd_dom_sf"/>
</dbReference>
<comment type="caution">
    <text evidence="4">The sequence shown here is derived from an EMBL/GenBank/DDBJ whole genome shotgun (WGS) entry which is preliminary data.</text>
</comment>
<dbReference type="AlphaFoldDB" id="A0A4R7I218"/>
<dbReference type="RefSeq" id="WP_133869781.1">
    <property type="nucleotide sequence ID" value="NZ_SOAU01000001.1"/>
</dbReference>
<gene>
    <name evidence="4" type="ORF">BDK89_3105</name>
</gene>
<proteinExistence type="inferred from homology"/>
<evidence type="ECO:0000313" key="4">
    <source>
        <dbReference type="EMBL" id="TDT17495.1"/>
    </source>
</evidence>